<sequence>MTEMQTILVQAQSMRERMKPMLTMDCQMHLVTTYSAQLRLAPNDHRDQFNFLAPSLPKLGAIAQSSGFQFPIKFARTADESMQCKTLYDGNGMPFTNQNGESLVTFPGRLTCHALLYGGRDADKVVQTLNDAGNWLGRHSKLMLKLAGVNDRLTDYGNGFSFWFDVLSRIVERSAIATFSWPEPMLFTADHETVSLALWGRRSKLPRPWLDRIPDEIAAQIGDPPQDYFIQSSNVIQNSIEGIDLIIDALTRHSLADELNASNLSLAQRIKEGTTKAIQAGKQETSLASKEFVNSIFQPIKHDLKMLGLPDDDLWKIVELVEKSGYNVDDLTYAEVHEIVTSERRKMLSANLRTRLENLSNQIEVDANPAGQQNGTTKTPSLPSDPAKSPESDRPKPYKYPEQLVEDQWIYEHIHSHSFPKLKILHDDRCQWSNFFKKSLSRNQYKTRAKNYAEFHGKPIRLFKGACNCPDCKRVTDT</sequence>
<gene>
    <name evidence="2" type="ORF">RBSWK_05115</name>
</gene>
<dbReference type="EMBL" id="AMWG01000140">
    <property type="protein sequence ID" value="ELP30849.1"/>
    <property type="molecule type" value="Genomic_DNA"/>
</dbReference>
<feature type="region of interest" description="Disordered" evidence="1">
    <location>
        <begin position="361"/>
        <end position="398"/>
    </location>
</feature>
<protein>
    <submittedName>
        <fullName evidence="2">Uncharacterized protein</fullName>
    </submittedName>
</protein>
<feature type="compositionally biased region" description="Polar residues" evidence="1">
    <location>
        <begin position="370"/>
        <end position="382"/>
    </location>
</feature>
<evidence type="ECO:0000313" key="3">
    <source>
        <dbReference type="Proteomes" id="UP000010959"/>
    </source>
</evidence>
<dbReference type="PATRIC" id="fig|993516.3.peg.5461"/>
<organism evidence="2 3">
    <name type="scientific">Rhodopirellula baltica SWK14</name>
    <dbReference type="NCBI Taxonomy" id="993516"/>
    <lineage>
        <taxon>Bacteria</taxon>
        <taxon>Pseudomonadati</taxon>
        <taxon>Planctomycetota</taxon>
        <taxon>Planctomycetia</taxon>
        <taxon>Pirellulales</taxon>
        <taxon>Pirellulaceae</taxon>
        <taxon>Rhodopirellula</taxon>
    </lineage>
</organism>
<accession>L7C9J3</accession>
<dbReference type="RefSeq" id="WP_007339764.1">
    <property type="nucleotide sequence ID" value="NZ_AMWG01000140.1"/>
</dbReference>
<proteinExistence type="predicted"/>
<evidence type="ECO:0000313" key="2">
    <source>
        <dbReference type="EMBL" id="ELP30849.1"/>
    </source>
</evidence>
<dbReference type="Proteomes" id="UP000010959">
    <property type="component" value="Unassembled WGS sequence"/>
</dbReference>
<comment type="caution">
    <text evidence="2">The sequence shown here is derived from an EMBL/GenBank/DDBJ whole genome shotgun (WGS) entry which is preliminary data.</text>
</comment>
<dbReference type="AlphaFoldDB" id="L7C9J3"/>
<name>L7C9J3_RHOBT</name>
<evidence type="ECO:0000256" key="1">
    <source>
        <dbReference type="SAM" id="MobiDB-lite"/>
    </source>
</evidence>
<reference evidence="2 3" key="1">
    <citation type="journal article" date="2013" name="Mar. Genomics">
        <title>Expression of sulfatases in Rhodopirellula baltica and the diversity of sulfatases in the genus Rhodopirellula.</title>
        <authorList>
            <person name="Wegner C.E."/>
            <person name="Richter-Heitmann T."/>
            <person name="Klindworth A."/>
            <person name="Klockow C."/>
            <person name="Richter M."/>
            <person name="Achstetter T."/>
            <person name="Glockner F.O."/>
            <person name="Harder J."/>
        </authorList>
    </citation>
    <scope>NUCLEOTIDE SEQUENCE [LARGE SCALE GENOMIC DNA]</scope>
    <source>
        <strain evidence="2 3">SWK14</strain>
    </source>
</reference>